<evidence type="ECO:0008006" key="4">
    <source>
        <dbReference type="Google" id="ProtNLM"/>
    </source>
</evidence>
<feature type="chain" id="PRO_5047244121" description="Sel1 repeat family protein" evidence="1">
    <location>
        <begin position="27"/>
        <end position="914"/>
    </location>
</feature>
<dbReference type="InterPro" id="IPR050767">
    <property type="entry name" value="Sel1_AlgK"/>
</dbReference>
<dbReference type="Pfam" id="PF08238">
    <property type="entry name" value="Sel1"/>
    <property type="match status" value="4"/>
</dbReference>
<dbReference type="SUPFAM" id="SSF81901">
    <property type="entry name" value="HCP-like"/>
    <property type="match status" value="2"/>
</dbReference>
<sequence length="914" mass="98362">MTNTRPGVTAVTALALLLAGSAGLRAQSVTLDFAPPDMVVTPICVARVPDSELLAEWGAWDGKALPDRDIGLINRDLRRLAEIDPVAWDPTIQRIIELLPDFSPSFTEDNVLLAQINQMIELGQLQELRATGLVQQLLDRGEENSPRMLSALSEFLTEGIGIDRDRALGTELLMSAGYGGNANALLTLSHLAVAGNAPDGWDVHPELAVTMAFGSLVGQIDPLICDRIARIAREFSNGGVVSVDHDMAVRWYRFAADLGDPISAWRVAEYELQSELVTKDNDLLLTYLKKASDGQLPYAQVALGRVYEAGALLGVDLERAQNLYEAAADAGDRAGLIRLSGFLEAQLPRRPTLKSTFMDTLVRLENLENPPPWVFAKRAALILDEQGRWSGQTEARPLLERGAAMGDPAATFMLARLDMADARTEGEFYEVIDILIQAVIAEGDAAPTANLQAAFVCKAPDAPLLDQASYWAKAEAAIGSLSFEFTDVALKEMAENPDPLEMAALQTQALYGRATPLANLLAVLERDGSPASEIAFWTALAEQSPPVATARAELALADAATPAAREAALDQFRAAFAAGDKGAALKLSKALLTDPVEAAMTEAATLLVTLARQGNGEAMALLPDADPATYPNPRAVFEAFSGQIDTRGDFMALMLAMPFLPDATTRDVYHKRAIAVMSCTFSEALAFAHVMRKADDRDAARGWLAIAEHLAADVGWQIVKLGDGYRTLSDDDSDAQALALYEKAFELGDRTSVYRLLRVHGDPKQPAYDQDRIVSLYGDLVSRSTANEIPAVLSQIAGKDAPLRRAIEARLDIDQLYADAAAAGNPAAMREHARRLRGSAVSRAEIETSTDWLVKASNNGDVPAMVMLAQSYAMGVGVPASNERARDWLIKAAEAGDPAAIDMVKLFTFDTGTN</sequence>
<evidence type="ECO:0000256" key="1">
    <source>
        <dbReference type="SAM" id="SignalP"/>
    </source>
</evidence>
<accession>A0ABQ1KXC1</accession>
<dbReference type="RefSeq" id="WP_188482859.1">
    <property type="nucleotide sequence ID" value="NZ_BMFC01000008.1"/>
</dbReference>
<dbReference type="PANTHER" id="PTHR11102:SF160">
    <property type="entry name" value="ERAD-ASSOCIATED E3 UBIQUITIN-PROTEIN LIGASE COMPONENT HRD3"/>
    <property type="match status" value="1"/>
</dbReference>
<evidence type="ECO:0000313" key="2">
    <source>
        <dbReference type="EMBL" id="GGC11370.1"/>
    </source>
</evidence>
<dbReference type="EMBL" id="BMFC01000008">
    <property type="protein sequence ID" value="GGC11370.1"/>
    <property type="molecule type" value="Genomic_DNA"/>
</dbReference>
<dbReference type="InterPro" id="IPR006597">
    <property type="entry name" value="Sel1-like"/>
</dbReference>
<dbReference type="SMART" id="SM00671">
    <property type="entry name" value="SEL1"/>
    <property type="match status" value="4"/>
</dbReference>
<organism evidence="2 3">
    <name type="scientific">Marivita lacus</name>
    <dbReference type="NCBI Taxonomy" id="1323742"/>
    <lineage>
        <taxon>Bacteria</taxon>
        <taxon>Pseudomonadati</taxon>
        <taxon>Pseudomonadota</taxon>
        <taxon>Alphaproteobacteria</taxon>
        <taxon>Rhodobacterales</taxon>
        <taxon>Roseobacteraceae</taxon>
        <taxon>Marivita</taxon>
    </lineage>
</organism>
<dbReference type="PANTHER" id="PTHR11102">
    <property type="entry name" value="SEL-1-LIKE PROTEIN"/>
    <property type="match status" value="1"/>
</dbReference>
<dbReference type="Proteomes" id="UP000645462">
    <property type="component" value="Unassembled WGS sequence"/>
</dbReference>
<dbReference type="Gene3D" id="1.25.40.10">
    <property type="entry name" value="Tetratricopeptide repeat domain"/>
    <property type="match status" value="3"/>
</dbReference>
<name>A0ABQ1KXC1_9RHOB</name>
<proteinExistence type="predicted"/>
<protein>
    <recommendedName>
        <fullName evidence="4">Sel1 repeat family protein</fullName>
    </recommendedName>
</protein>
<keyword evidence="3" id="KW-1185">Reference proteome</keyword>
<dbReference type="InterPro" id="IPR011990">
    <property type="entry name" value="TPR-like_helical_dom_sf"/>
</dbReference>
<keyword evidence="1" id="KW-0732">Signal</keyword>
<gene>
    <name evidence="2" type="ORF">GCM10011363_30000</name>
</gene>
<evidence type="ECO:0000313" key="3">
    <source>
        <dbReference type="Proteomes" id="UP000645462"/>
    </source>
</evidence>
<comment type="caution">
    <text evidence="2">The sequence shown here is derived from an EMBL/GenBank/DDBJ whole genome shotgun (WGS) entry which is preliminary data.</text>
</comment>
<feature type="signal peptide" evidence="1">
    <location>
        <begin position="1"/>
        <end position="26"/>
    </location>
</feature>
<reference evidence="3" key="1">
    <citation type="journal article" date="2019" name="Int. J. Syst. Evol. Microbiol.">
        <title>The Global Catalogue of Microorganisms (GCM) 10K type strain sequencing project: providing services to taxonomists for standard genome sequencing and annotation.</title>
        <authorList>
            <consortium name="The Broad Institute Genomics Platform"/>
            <consortium name="The Broad Institute Genome Sequencing Center for Infectious Disease"/>
            <person name="Wu L."/>
            <person name="Ma J."/>
        </authorList>
    </citation>
    <scope>NUCLEOTIDE SEQUENCE [LARGE SCALE GENOMIC DNA]</scope>
    <source>
        <strain evidence="3">CGMCC 1.12478</strain>
    </source>
</reference>